<evidence type="ECO:0000256" key="3">
    <source>
        <dbReference type="ARBA" id="ARBA00015810"/>
    </source>
</evidence>
<keyword evidence="5 11" id="KW-0132">Cell division</keyword>
<dbReference type="PROSITE" id="PS51900">
    <property type="entry name" value="CB"/>
    <property type="match status" value="1"/>
</dbReference>
<evidence type="ECO:0000256" key="1">
    <source>
        <dbReference type="ARBA" id="ARBA00004496"/>
    </source>
</evidence>
<organism evidence="12 13">
    <name type="scientific">Thermosulfuriphilus ammonigenes</name>
    <dbReference type="NCBI Taxonomy" id="1936021"/>
    <lineage>
        <taxon>Bacteria</taxon>
        <taxon>Pseudomonadati</taxon>
        <taxon>Thermodesulfobacteriota</taxon>
        <taxon>Thermodesulfobacteria</taxon>
        <taxon>Thermodesulfobacteriales</taxon>
        <taxon>Thermodesulfobacteriaceae</taxon>
        <taxon>Thermosulfuriphilus</taxon>
    </lineage>
</organism>
<feature type="active site" evidence="11">
    <location>
        <position position="147"/>
    </location>
</feature>
<dbReference type="GO" id="GO:0003677">
    <property type="term" value="F:DNA binding"/>
    <property type="evidence" value="ECO:0007669"/>
    <property type="project" value="UniProtKB-UniRule"/>
</dbReference>
<comment type="similarity">
    <text evidence="2 11">Belongs to the 'phage' integrase family. XerD subfamily.</text>
</comment>
<evidence type="ECO:0000256" key="10">
    <source>
        <dbReference type="ARBA" id="ARBA00023306"/>
    </source>
</evidence>
<dbReference type="KEGG" id="tav:G4V39_00705"/>
<dbReference type="InterPro" id="IPR011932">
    <property type="entry name" value="Recomb_XerD"/>
</dbReference>
<dbReference type="Pfam" id="PF02899">
    <property type="entry name" value="Phage_int_SAM_1"/>
    <property type="match status" value="1"/>
</dbReference>
<dbReference type="GO" id="GO:0007059">
    <property type="term" value="P:chromosome segregation"/>
    <property type="evidence" value="ECO:0007669"/>
    <property type="project" value="UniProtKB-UniRule"/>
</dbReference>
<evidence type="ECO:0000313" key="12">
    <source>
        <dbReference type="EMBL" id="QIJ70878.1"/>
    </source>
</evidence>
<dbReference type="InterPro" id="IPR013762">
    <property type="entry name" value="Integrase-like_cat_sf"/>
</dbReference>
<dbReference type="HAMAP" id="MF_01808">
    <property type="entry name" value="Recomb_XerC_XerD"/>
    <property type="match status" value="1"/>
</dbReference>
<keyword evidence="9 11" id="KW-0233">DNA recombination</keyword>
<dbReference type="PROSITE" id="PS51898">
    <property type="entry name" value="TYR_RECOMBINASE"/>
    <property type="match status" value="1"/>
</dbReference>
<dbReference type="AlphaFoldDB" id="A0A6G7PTV8"/>
<dbReference type="Gene3D" id="1.10.150.130">
    <property type="match status" value="1"/>
</dbReference>
<dbReference type="SUPFAM" id="SSF56349">
    <property type="entry name" value="DNA breaking-rejoining enzymes"/>
    <property type="match status" value="1"/>
</dbReference>
<dbReference type="NCBIfam" id="TIGR02225">
    <property type="entry name" value="recomb_XerD"/>
    <property type="match status" value="1"/>
</dbReference>
<dbReference type="PANTHER" id="PTHR30349">
    <property type="entry name" value="PHAGE INTEGRASE-RELATED"/>
    <property type="match status" value="1"/>
</dbReference>
<name>A0A6G7PTV8_9BACT</name>
<dbReference type="HAMAP" id="MF_01807">
    <property type="entry name" value="Recomb_XerD"/>
    <property type="match status" value="1"/>
</dbReference>
<dbReference type="GO" id="GO:0006313">
    <property type="term" value="P:DNA transposition"/>
    <property type="evidence" value="ECO:0007669"/>
    <property type="project" value="UniProtKB-UniRule"/>
</dbReference>
<proteinExistence type="inferred from homology"/>
<reference evidence="12 13" key="1">
    <citation type="submission" date="2020-02" db="EMBL/GenBank/DDBJ databases">
        <title>Genome analysis of Thermosulfuriphilus ammonigenes ST65T, an anaerobic thermophilic chemolithoautotrophic bacterium isolated from a deep-sea hydrothermal vent.</title>
        <authorList>
            <person name="Slobodkina G."/>
            <person name="Allioux M."/>
            <person name="Merkel A."/>
            <person name="Alain K."/>
            <person name="Jebbar M."/>
            <person name="Slobodkin A."/>
        </authorList>
    </citation>
    <scope>NUCLEOTIDE SEQUENCE [LARGE SCALE GENOMIC DNA]</scope>
    <source>
        <strain evidence="12 13">ST65</strain>
    </source>
</reference>
<dbReference type="InterPro" id="IPR010998">
    <property type="entry name" value="Integrase_recombinase_N"/>
</dbReference>
<keyword evidence="10 11" id="KW-0131">Cell cycle</keyword>
<keyword evidence="13" id="KW-1185">Reference proteome</keyword>
<evidence type="ECO:0000256" key="11">
    <source>
        <dbReference type="HAMAP-Rule" id="MF_01807"/>
    </source>
</evidence>
<evidence type="ECO:0000313" key="13">
    <source>
        <dbReference type="Proteomes" id="UP000502179"/>
    </source>
</evidence>
<evidence type="ECO:0000256" key="7">
    <source>
        <dbReference type="ARBA" id="ARBA00022908"/>
    </source>
</evidence>
<evidence type="ECO:0000256" key="9">
    <source>
        <dbReference type="ARBA" id="ARBA00023172"/>
    </source>
</evidence>
<comment type="function">
    <text evidence="11">Site-specific tyrosine recombinase, which acts by catalyzing the cutting and rejoining of the recombining DNA molecules. The XerC-XerD complex is essential to convert dimers of the bacterial chromosome into monomers to permit their segregation at cell division. It also contributes to the segregational stability of plasmids.</text>
</comment>
<dbReference type="InterPro" id="IPR011010">
    <property type="entry name" value="DNA_brk_join_enz"/>
</dbReference>
<keyword evidence="6 11" id="KW-0159">Chromosome partition</keyword>
<dbReference type="InterPro" id="IPR050090">
    <property type="entry name" value="Tyrosine_recombinase_XerCD"/>
</dbReference>
<keyword evidence="8 11" id="KW-0238">DNA-binding</keyword>
<evidence type="ECO:0000256" key="4">
    <source>
        <dbReference type="ARBA" id="ARBA00022490"/>
    </source>
</evidence>
<dbReference type="Pfam" id="PF00589">
    <property type="entry name" value="Phage_integrase"/>
    <property type="match status" value="1"/>
</dbReference>
<dbReference type="InterPro" id="IPR002104">
    <property type="entry name" value="Integrase_catalytic"/>
</dbReference>
<dbReference type="InterPro" id="IPR044068">
    <property type="entry name" value="CB"/>
</dbReference>
<evidence type="ECO:0000256" key="5">
    <source>
        <dbReference type="ARBA" id="ARBA00022618"/>
    </source>
</evidence>
<dbReference type="CDD" id="cd00798">
    <property type="entry name" value="INT_XerDC_C"/>
    <property type="match status" value="1"/>
</dbReference>
<dbReference type="NCBIfam" id="NF001399">
    <property type="entry name" value="PRK00283.1"/>
    <property type="match status" value="1"/>
</dbReference>
<dbReference type="EMBL" id="CP048877">
    <property type="protein sequence ID" value="QIJ70878.1"/>
    <property type="molecule type" value="Genomic_DNA"/>
</dbReference>
<feature type="active site" description="O-(3'-phospho-DNA)-tyrosine intermediate" evidence="11">
    <location>
        <position position="277"/>
    </location>
</feature>
<keyword evidence="7 11" id="KW-0229">DNA integration</keyword>
<feature type="active site" evidence="11">
    <location>
        <position position="171"/>
    </location>
</feature>
<keyword evidence="4 11" id="KW-0963">Cytoplasm</keyword>
<dbReference type="InterPro" id="IPR023009">
    <property type="entry name" value="Tyrosine_recombinase_XerC/XerD"/>
</dbReference>
<feature type="active site" evidence="11">
    <location>
        <position position="245"/>
    </location>
</feature>
<comment type="subcellular location">
    <subcellularLocation>
        <location evidence="1 11">Cytoplasm</location>
    </subcellularLocation>
</comment>
<dbReference type="GO" id="GO:0005737">
    <property type="term" value="C:cytoplasm"/>
    <property type="evidence" value="ECO:0007669"/>
    <property type="project" value="UniProtKB-SubCell"/>
</dbReference>
<feature type="active site" evidence="11">
    <location>
        <position position="242"/>
    </location>
</feature>
<comment type="subunit">
    <text evidence="11">Forms a cyclic heterotetrameric complex composed of two molecules of XerC and two molecules of XerD.</text>
</comment>
<feature type="active site" evidence="11">
    <location>
        <position position="268"/>
    </location>
</feature>
<evidence type="ECO:0000256" key="6">
    <source>
        <dbReference type="ARBA" id="ARBA00022829"/>
    </source>
</evidence>
<evidence type="ECO:0000256" key="2">
    <source>
        <dbReference type="ARBA" id="ARBA00010450"/>
    </source>
</evidence>
<sequence length="296" mass="33584">MKDEMTLEAFRQYLILEKGLSKNSVQAYFSDINQLLGFLEDRGRNLEQTTTSDLLTFLAWLKSNGASGRTLARKISSLRTFFGWLNSEGILAQDPSELLEGPRLPRRLPKTLSYEEIRSLLESPDPRDPFGLRDKALLELLYATGIRISEAAGLRLASVNFEVGYIRLFGKGERERVVPLGEVARNWLLRYLRDGRGYFLKGRSSEYIFLGKGGKPLTRQRLWQIIKAHARKVGIAQKLTPHVLRHSFASHLLAGGADLRAVQMMLGHASLSTTQIYTHLDKAHLIRIFKRTHPRG</sequence>
<evidence type="ECO:0000256" key="8">
    <source>
        <dbReference type="ARBA" id="ARBA00023125"/>
    </source>
</evidence>
<protein>
    <recommendedName>
        <fullName evidence="3 11">Tyrosine recombinase XerD</fullName>
    </recommendedName>
</protein>
<dbReference type="Gene3D" id="1.10.443.10">
    <property type="entry name" value="Intergrase catalytic core"/>
    <property type="match status" value="1"/>
</dbReference>
<dbReference type="PANTHER" id="PTHR30349:SF81">
    <property type="entry name" value="TYROSINE RECOMBINASE XERC"/>
    <property type="match status" value="1"/>
</dbReference>
<accession>A0A6G7PTV8</accession>
<dbReference type="InterPro" id="IPR004107">
    <property type="entry name" value="Integrase_SAM-like_N"/>
</dbReference>
<gene>
    <name evidence="11 12" type="primary">xerD</name>
    <name evidence="12" type="ORF">G4V39_00705</name>
</gene>
<dbReference type="Proteomes" id="UP000502179">
    <property type="component" value="Chromosome"/>
</dbReference>
<dbReference type="GO" id="GO:0009037">
    <property type="term" value="F:tyrosine-based site-specific recombinase activity"/>
    <property type="evidence" value="ECO:0007669"/>
    <property type="project" value="UniProtKB-UniRule"/>
</dbReference>
<dbReference type="RefSeq" id="WP_166031101.1">
    <property type="nucleotide sequence ID" value="NZ_CP048877.1"/>
</dbReference>
<dbReference type="GO" id="GO:0051301">
    <property type="term" value="P:cell division"/>
    <property type="evidence" value="ECO:0007669"/>
    <property type="project" value="UniProtKB-KW"/>
</dbReference>
<dbReference type="NCBIfam" id="NF040815">
    <property type="entry name" value="recomb_XerA_Arch"/>
    <property type="match status" value="1"/>
</dbReference>